<reference evidence="3" key="1">
    <citation type="submission" date="2014-04" db="EMBL/GenBank/DDBJ databases">
        <title>Evolutionary Origins and Diversification of the Mycorrhizal Mutualists.</title>
        <authorList>
            <consortium name="DOE Joint Genome Institute"/>
            <consortium name="Mycorrhizal Genomics Consortium"/>
            <person name="Kohler A."/>
            <person name="Kuo A."/>
            <person name="Nagy L.G."/>
            <person name="Floudas D."/>
            <person name="Copeland A."/>
            <person name="Barry K.W."/>
            <person name="Cichocki N."/>
            <person name="Veneault-Fourrey C."/>
            <person name="LaButti K."/>
            <person name="Lindquist E.A."/>
            <person name="Lipzen A."/>
            <person name="Lundell T."/>
            <person name="Morin E."/>
            <person name="Murat C."/>
            <person name="Riley R."/>
            <person name="Ohm R."/>
            <person name="Sun H."/>
            <person name="Tunlid A."/>
            <person name="Henrissat B."/>
            <person name="Grigoriev I.V."/>
            <person name="Hibbett D.S."/>
            <person name="Martin F."/>
        </authorList>
    </citation>
    <scope>NUCLEOTIDE SEQUENCE [LARGE SCALE GENOMIC DNA]</scope>
    <source>
        <strain evidence="3">FD-334 SS-4</strain>
    </source>
</reference>
<name>A0A0D2P178_HYPSF</name>
<feature type="compositionally biased region" description="Basic residues" evidence="1">
    <location>
        <begin position="120"/>
        <end position="131"/>
    </location>
</feature>
<proteinExistence type="predicted"/>
<sequence>MRLTATGAIPGGYRSRKYVTSAKTFYRNQGRTGPPLRAIKKTKDVNKTVVEILYANPADQPTQAQHQDIEDFDESDVSDTDTDDSFKTDTPPPSSVGSGHDDDDDGSDMDITPPPNPDFRRRRAVAPHGRRGAAAAAASTHLGPHPRNIIDLTLDDN</sequence>
<dbReference type="EMBL" id="KN817549">
    <property type="protein sequence ID" value="KJA22461.1"/>
    <property type="molecule type" value="Genomic_DNA"/>
</dbReference>
<evidence type="ECO:0000313" key="3">
    <source>
        <dbReference type="Proteomes" id="UP000054270"/>
    </source>
</evidence>
<accession>A0A0D2P178</accession>
<protein>
    <submittedName>
        <fullName evidence="2">Uncharacterized protein</fullName>
    </submittedName>
</protein>
<dbReference type="AlphaFoldDB" id="A0A0D2P178"/>
<gene>
    <name evidence="2" type="ORF">HYPSUDRAFT_202047</name>
</gene>
<evidence type="ECO:0000313" key="2">
    <source>
        <dbReference type="EMBL" id="KJA22461.1"/>
    </source>
</evidence>
<evidence type="ECO:0000256" key="1">
    <source>
        <dbReference type="SAM" id="MobiDB-lite"/>
    </source>
</evidence>
<dbReference type="Proteomes" id="UP000054270">
    <property type="component" value="Unassembled WGS sequence"/>
</dbReference>
<organism evidence="2 3">
    <name type="scientific">Hypholoma sublateritium (strain FD-334 SS-4)</name>
    <dbReference type="NCBI Taxonomy" id="945553"/>
    <lineage>
        <taxon>Eukaryota</taxon>
        <taxon>Fungi</taxon>
        <taxon>Dikarya</taxon>
        <taxon>Basidiomycota</taxon>
        <taxon>Agaricomycotina</taxon>
        <taxon>Agaricomycetes</taxon>
        <taxon>Agaricomycetidae</taxon>
        <taxon>Agaricales</taxon>
        <taxon>Agaricineae</taxon>
        <taxon>Strophariaceae</taxon>
        <taxon>Hypholoma</taxon>
    </lineage>
</organism>
<feature type="compositionally biased region" description="Acidic residues" evidence="1">
    <location>
        <begin position="70"/>
        <end position="83"/>
    </location>
</feature>
<feature type="region of interest" description="Disordered" evidence="1">
    <location>
        <begin position="56"/>
        <end position="157"/>
    </location>
</feature>
<keyword evidence="3" id="KW-1185">Reference proteome</keyword>